<dbReference type="Gene3D" id="3.30.450.40">
    <property type="match status" value="1"/>
</dbReference>
<dbReference type="InterPro" id="IPR025943">
    <property type="entry name" value="Sigma_54_int_dom_ATP-bd_2"/>
</dbReference>
<proteinExistence type="predicted"/>
<dbReference type="EMBL" id="CP008956">
    <property type="protein sequence ID" value="QJP99899.1"/>
    <property type="molecule type" value="Genomic_DNA"/>
</dbReference>
<dbReference type="InterPro" id="IPR003018">
    <property type="entry name" value="GAF"/>
</dbReference>
<dbReference type="InterPro" id="IPR002078">
    <property type="entry name" value="Sigma_54_int"/>
</dbReference>
<keyword evidence="4" id="KW-0238">DNA-binding</keyword>
<evidence type="ECO:0000256" key="5">
    <source>
        <dbReference type="ARBA" id="ARBA00023163"/>
    </source>
</evidence>
<keyword evidence="3" id="KW-0805">Transcription regulation</keyword>
<dbReference type="InterPro" id="IPR029016">
    <property type="entry name" value="GAF-like_dom_sf"/>
</dbReference>
<dbReference type="CDD" id="cd00009">
    <property type="entry name" value="AAA"/>
    <property type="match status" value="1"/>
</dbReference>
<evidence type="ECO:0000313" key="7">
    <source>
        <dbReference type="EMBL" id="QJP99899.1"/>
    </source>
</evidence>
<dbReference type="Pfam" id="PF00158">
    <property type="entry name" value="Sigma54_activat"/>
    <property type="match status" value="1"/>
</dbReference>
<dbReference type="FunFam" id="3.40.50.300:FF:000006">
    <property type="entry name" value="DNA-binding transcriptional regulator NtrC"/>
    <property type="match status" value="1"/>
</dbReference>
<dbReference type="GO" id="GO:0006355">
    <property type="term" value="P:regulation of DNA-templated transcription"/>
    <property type="evidence" value="ECO:0007669"/>
    <property type="project" value="InterPro"/>
</dbReference>
<dbReference type="InterPro" id="IPR002197">
    <property type="entry name" value="HTH_Fis"/>
</dbReference>
<dbReference type="Proteomes" id="UP000501648">
    <property type="component" value="Chromosome"/>
</dbReference>
<dbReference type="Pfam" id="PF02954">
    <property type="entry name" value="HTH_8"/>
    <property type="match status" value="1"/>
</dbReference>
<reference evidence="7 8" key="1">
    <citation type="journal article" date="2012" name="J. Bacteriol.">
        <title>Genome sequence of the pathogenic Herbaspirillum seropedicae strain Os34, isolated from rice roots.</title>
        <authorList>
            <person name="Ye W."/>
            <person name="Ye S."/>
            <person name="Liu J."/>
            <person name="Chang S."/>
            <person name="Chen M."/>
            <person name="Zhu B."/>
            <person name="Guo L."/>
            <person name="An Q."/>
        </authorList>
    </citation>
    <scope>NUCLEOTIDE SEQUENCE [LARGE SCALE GENOMIC DNA]</scope>
    <source>
        <strain evidence="7 8">Os34</strain>
    </source>
</reference>
<dbReference type="InterPro" id="IPR003593">
    <property type="entry name" value="AAA+_ATPase"/>
</dbReference>
<dbReference type="PANTHER" id="PTHR32071:SF77">
    <property type="entry name" value="TRANSCRIPTIONAL REGULATORY PROTEIN"/>
    <property type="match status" value="1"/>
</dbReference>
<dbReference type="GO" id="GO:0005524">
    <property type="term" value="F:ATP binding"/>
    <property type="evidence" value="ECO:0007669"/>
    <property type="project" value="UniProtKB-KW"/>
</dbReference>
<keyword evidence="5" id="KW-0804">Transcription</keyword>
<evidence type="ECO:0000256" key="3">
    <source>
        <dbReference type="ARBA" id="ARBA00023015"/>
    </source>
</evidence>
<protein>
    <submittedName>
        <fullName evidence="7">Sigma-54-dependent Fis family transcriptional regulator</fullName>
    </submittedName>
</protein>
<keyword evidence="1" id="KW-0547">Nucleotide-binding</keyword>
<dbReference type="PRINTS" id="PR01590">
    <property type="entry name" value="HTHFIS"/>
</dbReference>
<gene>
    <name evidence="7" type="ORF">C798_06550</name>
</gene>
<dbReference type="Gene3D" id="1.10.10.60">
    <property type="entry name" value="Homeodomain-like"/>
    <property type="match status" value="1"/>
</dbReference>
<dbReference type="Pfam" id="PF01590">
    <property type="entry name" value="GAF"/>
    <property type="match status" value="1"/>
</dbReference>
<evidence type="ECO:0000256" key="2">
    <source>
        <dbReference type="ARBA" id="ARBA00022840"/>
    </source>
</evidence>
<dbReference type="Gene3D" id="1.10.8.60">
    <property type="match status" value="1"/>
</dbReference>
<dbReference type="PROSITE" id="PS00676">
    <property type="entry name" value="SIGMA54_INTERACT_2"/>
    <property type="match status" value="1"/>
</dbReference>
<evidence type="ECO:0000313" key="8">
    <source>
        <dbReference type="Proteomes" id="UP000501648"/>
    </source>
</evidence>
<dbReference type="PROSITE" id="PS50045">
    <property type="entry name" value="SIGMA54_INTERACT_4"/>
    <property type="match status" value="1"/>
</dbReference>
<evidence type="ECO:0000259" key="6">
    <source>
        <dbReference type="PROSITE" id="PS50045"/>
    </source>
</evidence>
<evidence type="ECO:0000256" key="1">
    <source>
        <dbReference type="ARBA" id="ARBA00022741"/>
    </source>
</evidence>
<organism evidence="7 8">
    <name type="scientific">Herbaspirillum rubrisubalbicans Os34</name>
    <dbReference type="NCBI Taxonomy" id="1235827"/>
    <lineage>
        <taxon>Bacteria</taxon>
        <taxon>Pseudomonadati</taxon>
        <taxon>Pseudomonadota</taxon>
        <taxon>Betaproteobacteria</taxon>
        <taxon>Burkholderiales</taxon>
        <taxon>Oxalobacteraceae</taxon>
        <taxon>Herbaspirillum</taxon>
    </lineage>
</organism>
<dbReference type="PANTHER" id="PTHR32071">
    <property type="entry name" value="TRANSCRIPTIONAL REGULATORY PROTEIN"/>
    <property type="match status" value="1"/>
</dbReference>
<feature type="domain" description="Sigma-54 factor interaction" evidence="6">
    <location>
        <begin position="337"/>
        <end position="557"/>
    </location>
</feature>
<dbReference type="InterPro" id="IPR027417">
    <property type="entry name" value="P-loop_NTPase"/>
</dbReference>
<dbReference type="InterPro" id="IPR009057">
    <property type="entry name" value="Homeodomain-like_sf"/>
</dbReference>
<dbReference type="RefSeq" id="WP_017454988.1">
    <property type="nucleotide sequence ID" value="NZ_CP008956.1"/>
</dbReference>
<keyword evidence="2" id="KW-0067">ATP-binding</keyword>
<dbReference type="InterPro" id="IPR058031">
    <property type="entry name" value="AAA_lid_NorR"/>
</dbReference>
<dbReference type="SUPFAM" id="SSF52540">
    <property type="entry name" value="P-loop containing nucleoside triphosphate hydrolases"/>
    <property type="match status" value="1"/>
</dbReference>
<accession>A0A6M3ZPI0</accession>
<evidence type="ECO:0000256" key="4">
    <source>
        <dbReference type="ARBA" id="ARBA00023125"/>
    </source>
</evidence>
<dbReference type="AlphaFoldDB" id="A0A6M3ZPI0"/>
<dbReference type="SMART" id="SM00382">
    <property type="entry name" value="AAA"/>
    <property type="match status" value="1"/>
</dbReference>
<dbReference type="Gene3D" id="3.40.50.300">
    <property type="entry name" value="P-loop containing nucleotide triphosphate hydrolases"/>
    <property type="match status" value="1"/>
</dbReference>
<dbReference type="GO" id="GO:0043565">
    <property type="term" value="F:sequence-specific DNA binding"/>
    <property type="evidence" value="ECO:0007669"/>
    <property type="project" value="InterPro"/>
</dbReference>
<dbReference type="Pfam" id="PF25601">
    <property type="entry name" value="AAA_lid_14"/>
    <property type="match status" value="1"/>
</dbReference>
<sequence length="639" mass="69429">MSRSSELPAEALAAPERITTARRLFFEEGLLPSGLVPDPVLRSWQRCRGVGYRAEQATSFDPVQGNAVTALRERSHDLIAAALPEFERLGRVLGEGGYGLLLTDAEGFAVAVHGPVQRCGELLRRALRPGVNLAERRIGTSAMSAAMAEGQAVSVFGPEHFFAQHRSLQCAAAPIFGVHGELRGTIDVTRDTPLPQFGVLSLMQDSANAIESALFCAVPSRVRVLLRWRHAAMGAQGNAMLAWGADGEVVAANHAARRLLDLGSDIVGLHHDDLFQGRFANLVDLLGQQPLVQWRLRSGLALFLERLDEPRPSRALAVSHPPPALPSAARFPEFGDEDIARALPRAVRALDAALPVLILGESGCGKEVAAQALHRHSRLRSGPFVAINCGAIPRELIEGELFGHAEGAFTGARRGGAKGRIEQADGGTLFLDEIGDMPLELQTRLLRVLETHEVTRLGEGASRKLEFQLLSATHQPLDQLVQQGRFRADLLFRLDGLRLWLPPLRQRKQLRTLVEVVLAEEGLGEQDLESDCLQQLLSLSWPGNCRQLRAVLRLARVMAEPGELIGLAHLPADIRQELAAAHHCAQAAPASPGGMASLRQHHQALLEATLREVDGNVSAAAQRLGVNRSTLHRWMKKAR</sequence>
<dbReference type="SUPFAM" id="SSF46689">
    <property type="entry name" value="Homeodomain-like"/>
    <property type="match status" value="1"/>
</dbReference>
<name>A0A6M3ZPI0_9BURK</name>